<gene>
    <name evidence="1" type="ORF">QCA50_003034</name>
</gene>
<accession>A0AAW0GVB4</accession>
<reference evidence="1 2" key="1">
    <citation type="submission" date="2022-09" db="EMBL/GenBank/DDBJ databases">
        <authorList>
            <person name="Palmer J.M."/>
        </authorList>
    </citation>
    <scope>NUCLEOTIDE SEQUENCE [LARGE SCALE GENOMIC DNA]</scope>
    <source>
        <strain evidence="1 2">DSM 7382</strain>
    </source>
</reference>
<comment type="caution">
    <text evidence="1">The sequence shown here is derived from an EMBL/GenBank/DDBJ whole genome shotgun (WGS) entry which is preliminary data.</text>
</comment>
<evidence type="ECO:0000313" key="2">
    <source>
        <dbReference type="Proteomes" id="UP001385951"/>
    </source>
</evidence>
<dbReference type="AlphaFoldDB" id="A0AAW0GVB4"/>
<sequence>MSCNNRDYDVEGRPVLVYETSCLLHYKIGFTSKHRHRHGHSFFDSFVRTLVSPTRTYLRLSPSMSQISSRPYCITSREMVSAARAVNQHFMWLFSACIATLTVV</sequence>
<keyword evidence="2" id="KW-1185">Reference proteome</keyword>
<dbReference type="Proteomes" id="UP001385951">
    <property type="component" value="Unassembled WGS sequence"/>
</dbReference>
<proteinExistence type="predicted"/>
<name>A0AAW0GVB4_9APHY</name>
<evidence type="ECO:0000313" key="1">
    <source>
        <dbReference type="EMBL" id="KAK7693466.1"/>
    </source>
</evidence>
<dbReference type="EMBL" id="JASBNA010000003">
    <property type="protein sequence ID" value="KAK7693466.1"/>
    <property type="molecule type" value="Genomic_DNA"/>
</dbReference>
<protein>
    <submittedName>
        <fullName evidence="1">Uncharacterized protein</fullName>
    </submittedName>
</protein>
<organism evidence="1 2">
    <name type="scientific">Cerrena zonata</name>
    <dbReference type="NCBI Taxonomy" id="2478898"/>
    <lineage>
        <taxon>Eukaryota</taxon>
        <taxon>Fungi</taxon>
        <taxon>Dikarya</taxon>
        <taxon>Basidiomycota</taxon>
        <taxon>Agaricomycotina</taxon>
        <taxon>Agaricomycetes</taxon>
        <taxon>Polyporales</taxon>
        <taxon>Cerrenaceae</taxon>
        <taxon>Cerrena</taxon>
    </lineage>
</organism>